<dbReference type="AlphaFoldDB" id="N6W863"/>
<dbReference type="PATRIC" id="fig|888050.3.peg.392"/>
<dbReference type="Proteomes" id="UP000013015">
    <property type="component" value="Unassembled WGS sequence"/>
</dbReference>
<protein>
    <submittedName>
        <fullName evidence="2">Uncharacterized protein</fullName>
    </submittedName>
</protein>
<evidence type="ECO:0000256" key="1">
    <source>
        <dbReference type="SAM" id="MobiDB-lite"/>
    </source>
</evidence>
<gene>
    <name evidence="2" type="ORF">HMPREF9004_0405</name>
</gene>
<comment type="caution">
    <text evidence="2">The sequence shown here is derived from an EMBL/GenBank/DDBJ whole genome shotgun (WGS) entry which is preliminary data.</text>
</comment>
<evidence type="ECO:0000313" key="2">
    <source>
        <dbReference type="EMBL" id="ENO18735.1"/>
    </source>
</evidence>
<organism evidence="2 3">
    <name type="scientific">Schaalia cardiffensis F0333</name>
    <dbReference type="NCBI Taxonomy" id="888050"/>
    <lineage>
        <taxon>Bacteria</taxon>
        <taxon>Bacillati</taxon>
        <taxon>Actinomycetota</taxon>
        <taxon>Actinomycetes</taxon>
        <taxon>Actinomycetales</taxon>
        <taxon>Actinomycetaceae</taxon>
        <taxon>Schaalia</taxon>
    </lineage>
</organism>
<dbReference type="HOGENOM" id="CLU_3039491_0_0_11"/>
<feature type="region of interest" description="Disordered" evidence="1">
    <location>
        <begin position="31"/>
        <end position="54"/>
    </location>
</feature>
<dbReference type="STRING" id="888050.HMPREF9004_0405"/>
<keyword evidence="3" id="KW-1185">Reference proteome</keyword>
<feature type="compositionally biased region" description="Basic and acidic residues" evidence="1">
    <location>
        <begin position="31"/>
        <end position="40"/>
    </location>
</feature>
<dbReference type="EMBL" id="AQHZ01000007">
    <property type="protein sequence ID" value="ENO18735.1"/>
    <property type="molecule type" value="Genomic_DNA"/>
</dbReference>
<sequence length="54" mass="6230">MPSSPFDSPERGSLVVIESFSIFQASYDLEDRAEPASQERRVRRGHPRKTRSHE</sequence>
<proteinExistence type="predicted"/>
<feature type="compositionally biased region" description="Basic residues" evidence="1">
    <location>
        <begin position="41"/>
        <end position="54"/>
    </location>
</feature>
<accession>N6W863</accession>
<reference evidence="2 3" key="1">
    <citation type="submission" date="2013-03" db="EMBL/GenBank/DDBJ databases">
        <title>Reference genome for the Human Microbiome Project.</title>
        <authorList>
            <person name="Aqrawi P."/>
            <person name="Ayvaz T."/>
            <person name="Bess C."/>
            <person name="Blankenburg K."/>
            <person name="Coyle M."/>
            <person name="Deng J."/>
            <person name="Forbes L."/>
            <person name="Fowler G."/>
            <person name="Francisco L."/>
            <person name="Fu Q."/>
            <person name="Gibbs R."/>
            <person name="Gross S."/>
            <person name="Gubbala S."/>
            <person name="Hale W."/>
            <person name="Hemphill L."/>
            <person name="Highlander S."/>
            <person name="Hirani K."/>
            <person name="Jackson L."/>
            <person name="Jakkamsetti A."/>
            <person name="Javaid M."/>
            <person name="Jayaseelan J.C."/>
            <person name="Jiang H."/>
            <person name="Joshi V."/>
            <person name="Korchina V."/>
            <person name="Kovar C."/>
            <person name="Lara F."/>
            <person name="Lee S."/>
            <person name="Liu Y."/>
            <person name="Mata R."/>
            <person name="Mathew T."/>
            <person name="Munidasa M."/>
            <person name="Muzny D."/>
            <person name="Nazareth L."/>
            <person name="Ngo R."/>
            <person name="Nguyen L."/>
            <person name="Nguyen N."/>
            <person name="Okwuonu G."/>
            <person name="Ongeri F."/>
            <person name="Palculict T."/>
            <person name="Patil S."/>
            <person name="Petrosino J."/>
            <person name="Pham C."/>
            <person name="Pham P."/>
            <person name="Pu L.-L."/>
            <person name="Qin X."/>
            <person name="Qu J."/>
            <person name="Reid J."/>
            <person name="Ross M."/>
            <person name="Ruth R."/>
            <person name="Saada N."/>
            <person name="San Lucas F."/>
            <person name="Santibanez J."/>
            <person name="Shang Y."/>
            <person name="Simmons D."/>
            <person name="Song X.-Z."/>
            <person name="Tang L.-Y."/>
            <person name="Thornton R."/>
            <person name="Warren J."/>
            <person name="Weissenberger G."/>
            <person name="Wilczek-Boney K."/>
            <person name="Worley K."/>
            <person name="Youmans B."/>
            <person name="Zhang J."/>
            <person name="Zhang L."/>
            <person name="Zhao Z."/>
            <person name="Zhou C."/>
            <person name="Zhu D."/>
            <person name="Zhu Y."/>
        </authorList>
    </citation>
    <scope>NUCLEOTIDE SEQUENCE [LARGE SCALE GENOMIC DNA]</scope>
    <source>
        <strain evidence="2 3">F0333</strain>
    </source>
</reference>
<name>N6W863_9ACTO</name>
<evidence type="ECO:0000313" key="3">
    <source>
        <dbReference type="Proteomes" id="UP000013015"/>
    </source>
</evidence>